<evidence type="ECO:0000313" key="3">
    <source>
        <dbReference type="Proteomes" id="UP001165367"/>
    </source>
</evidence>
<dbReference type="Gene3D" id="3.40.50.12370">
    <property type="match status" value="1"/>
</dbReference>
<keyword evidence="3" id="KW-1185">Reference proteome</keyword>
<gene>
    <name evidence="2" type="ORF">LZZ85_22195</name>
</gene>
<dbReference type="CDD" id="cd00293">
    <property type="entry name" value="USP-like"/>
    <property type="match status" value="1"/>
</dbReference>
<evidence type="ECO:0000313" key="2">
    <source>
        <dbReference type="EMBL" id="MCG2617023.1"/>
    </source>
</evidence>
<evidence type="ECO:0000259" key="1">
    <source>
        <dbReference type="Pfam" id="PF00582"/>
    </source>
</evidence>
<dbReference type="RefSeq" id="WP_237875560.1">
    <property type="nucleotide sequence ID" value="NZ_JAKLTR010000017.1"/>
</dbReference>
<dbReference type="SUPFAM" id="SSF52402">
    <property type="entry name" value="Adenine nucleotide alpha hydrolases-like"/>
    <property type="match status" value="1"/>
</dbReference>
<accession>A0ABS9KXK9</accession>
<reference evidence="2" key="1">
    <citation type="submission" date="2022-01" db="EMBL/GenBank/DDBJ databases">
        <authorList>
            <person name="Jo J.-H."/>
            <person name="Im W.-T."/>
        </authorList>
    </citation>
    <scope>NUCLEOTIDE SEQUENCE</scope>
    <source>
        <strain evidence="2">NA20</strain>
    </source>
</reference>
<dbReference type="EMBL" id="JAKLTR010000017">
    <property type="protein sequence ID" value="MCG2617023.1"/>
    <property type="molecule type" value="Genomic_DNA"/>
</dbReference>
<sequence>MSARFNTILIPVDFTLNTQVAIAKTLGLLEDADAAIHLLHVARPSWILRTLRQVAKTRDYEFQARIEQRLEELVLRIQKVKPGIRVITWTDNTQSVEKAITAKASFLSADLLVIGKHSSNWLLPFGRKVIPARIATATGVPVLTVKPGSLKNPVRTVVIPVGPKFPKKKLELLHAWRDTPDCTIRLVSCLSHDKDDAYSKDSLLNTFRLLKTSWPGSVEYDVLRGNNHARALLNYCKKVNADMLIVYPGEETNAGVFPARYISDLLPVDSRTQILAIQPV</sequence>
<name>A0ABS9KXK9_9BACT</name>
<comment type="caution">
    <text evidence="2">The sequence shown here is derived from an EMBL/GenBank/DDBJ whole genome shotgun (WGS) entry which is preliminary data.</text>
</comment>
<dbReference type="InterPro" id="IPR006016">
    <property type="entry name" value="UspA"/>
</dbReference>
<dbReference type="Pfam" id="PF00582">
    <property type="entry name" value="Usp"/>
    <property type="match status" value="1"/>
</dbReference>
<dbReference type="Proteomes" id="UP001165367">
    <property type="component" value="Unassembled WGS sequence"/>
</dbReference>
<protein>
    <submittedName>
        <fullName evidence="2">Universal stress protein</fullName>
    </submittedName>
</protein>
<proteinExistence type="predicted"/>
<organism evidence="2 3">
    <name type="scientific">Terrimonas ginsenosidimutans</name>
    <dbReference type="NCBI Taxonomy" id="2908004"/>
    <lineage>
        <taxon>Bacteria</taxon>
        <taxon>Pseudomonadati</taxon>
        <taxon>Bacteroidota</taxon>
        <taxon>Chitinophagia</taxon>
        <taxon>Chitinophagales</taxon>
        <taxon>Chitinophagaceae</taxon>
        <taxon>Terrimonas</taxon>
    </lineage>
</organism>
<feature type="domain" description="UspA" evidence="1">
    <location>
        <begin position="5"/>
        <end position="146"/>
    </location>
</feature>